<keyword evidence="9" id="KW-0694">RNA-binding</keyword>
<keyword evidence="10" id="KW-0943">RNA-mediated gene silencing</keyword>
<dbReference type="InterPro" id="IPR013217">
    <property type="entry name" value="Methyltransf_12"/>
</dbReference>
<dbReference type="GO" id="GO:0003723">
    <property type="term" value="F:RNA binding"/>
    <property type="evidence" value="ECO:0007669"/>
    <property type="project" value="UniProtKB-KW"/>
</dbReference>
<dbReference type="NCBIfam" id="TIGR04074">
    <property type="entry name" value="bacter_Hen1"/>
    <property type="match status" value="1"/>
</dbReference>
<evidence type="ECO:0000259" key="13">
    <source>
        <dbReference type="Pfam" id="PF08242"/>
    </source>
</evidence>
<keyword evidence="6" id="KW-0949">S-adenosyl-L-methionine</keyword>
<dbReference type="InterPro" id="IPR026610">
    <property type="entry name" value="Hen1"/>
</dbReference>
<keyword evidence="7" id="KW-0479">Metal-binding</keyword>
<dbReference type="AlphaFoldDB" id="A0A1H3EG79"/>
<sequence>MLLTITTTHGPATDLGFLLHKHPEKAQSFTIAAGTAHVFYPRATAELCTAALLVEVDPIELVRGGATTLTQYVNDRPYASGSHLAVALRAVFATAMSGRCDLRPGLAGQAIPLTIRVPSLTARGGAELVHRLFEPLGWTVETKPVVLDPSFPEWGDSRYVDMSIMGTVRLADALKHLYVLMPALDGDKHYFVGQDEADKLLKVGEGWLGEHPERELITNRYLERRRTYVRYALEQLAEADDIPAEAEPKVTEAPEQRQPLAVQRQGSVLAALRAAGAHRVLDLGCGGGALLRVLMDDPSFTEIVGLDVSSGALDSAERRLKLDRLPEFQRARITLRQSALTYADPSLAGYDAAVLMEVIEHVDEERLPALEHAVFAVARPRTVIVTTPNSEYNKHFEFLPEHSFRHDDHRFEWTRAQFREWAEGVAARCGYDVRFLPVGQEDQVSGPPTQMAVFTVREEVAA</sequence>
<feature type="domain" description="Methyltransferase type 12" evidence="13">
    <location>
        <begin position="281"/>
        <end position="378"/>
    </location>
</feature>
<organism evidence="15 16">
    <name type="scientific">Amycolatopsis xylanica</name>
    <dbReference type="NCBI Taxonomy" id="589385"/>
    <lineage>
        <taxon>Bacteria</taxon>
        <taxon>Bacillati</taxon>
        <taxon>Actinomycetota</taxon>
        <taxon>Actinomycetes</taxon>
        <taxon>Pseudonocardiales</taxon>
        <taxon>Pseudonocardiaceae</taxon>
        <taxon>Amycolatopsis</taxon>
    </lineage>
</organism>
<comment type="cofactor">
    <cofactor evidence="1">
        <name>Mg(2+)</name>
        <dbReference type="ChEBI" id="CHEBI:18420"/>
    </cofactor>
</comment>
<evidence type="ECO:0000256" key="4">
    <source>
        <dbReference type="ARBA" id="ARBA00022603"/>
    </source>
</evidence>
<dbReference type="PANTHER" id="PTHR21404">
    <property type="entry name" value="HEN1"/>
    <property type="match status" value="1"/>
</dbReference>
<evidence type="ECO:0000256" key="3">
    <source>
        <dbReference type="ARBA" id="ARBA00021330"/>
    </source>
</evidence>
<evidence type="ECO:0000256" key="5">
    <source>
        <dbReference type="ARBA" id="ARBA00022679"/>
    </source>
</evidence>
<dbReference type="CDD" id="cd02440">
    <property type="entry name" value="AdoMet_MTases"/>
    <property type="match status" value="1"/>
</dbReference>
<dbReference type="SUPFAM" id="SSF53335">
    <property type="entry name" value="S-adenosyl-L-methionine-dependent methyltransferases"/>
    <property type="match status" value="1"/>
</dbReference>
<dbReference type="GO" id="GO:0001510">
    <property type="term" value="P:RNA methylation"/>
    <property type="evidence" value="ECO:0007669"/>
    <property type="project" value="InterPro"/>
</dbReference>
<dbReference type="InterPro" id="IPR024740">
    <property type="entry name" value="Hen1_N"/>
</dbReference>
<feature type="domain" description="Hen1 N-terminal" evidence="14">
    <location>
        <begin position="1"/>
        <end position="237"/>
    </location>
</feature>
<keyword evidence="8" id="KW-0460">Magnesium</keyword>
<evidence type="ECO:0000256" key="8">
    <source>
        <dbReference type="ARBA" id="ARBA00022842"/>
    </source>
</evidence>
<comment type="similarity">
    <text evidence="2">Belongs to the methyltransferase superfamily. HEN1 family.</text>
</comment>
<evidence type="ECO:0000259" key="14">
    <source>
        <dbReference type="Pfam" id="PF12623"/>
    </source>
</evidence>
<evidence type="ECO:0000256" key="1">
    <source>
        <dbReference type="ARBA" id="ARBA00001946"/>
    </source>
</evidence>
<evidence type="ECO:0000256" key="12">
    <source>
        <dbReference type="ARBA" id="ARBA00048418"/>
    </source>
</evidence>
<reference evidence="15 16" key="1">
    <citation type="submission" date="2016-10" db="EMBL/GenBank/DDBJ databases">
        <authorList>
            <person name="de Groot N.N."/>
        </authorList>
    </citation>
    <scope>NUCLEOTIDE SEQUENCE [LARGE SCALE GENOMIC DNA]</scope>
    <source>
        <strain evidence="15 16">CPCC 202699</strain>
    </source>
</reference>
<dbReference type="STRING" id="589385.SAMN05421504_103812"/>
<dbReference type="RefSeq" id="WP_091290467.1">
    <property type="nucleotide sequence ID" value="NZ_FNON01000003.1"/>
</dbReference>
<dbReference type="InterPro" id="IPR024026">
    <property type="entry name" value="3'-RNA_MeTfrase_Hen1_bac"/>
</dbReference>
<proteinExistence type="inferred from homology"/>
<evidence type="ECO:0000256" key="11">
    <source>
        <dbReference type="ARBA" id="ARBA00035025"/>
    </source>
</evidence>
<dbReference type="Gene3D" id="3.30.1610.20">
    <property type="entry name" value="Hen1, N-terminal domain"/>
    <property type="match status" value="1"/>
</dbReference>
<gene>
    <name evidence="15" type="ORF">SAMN05421504_103812</name>
</gene>
<dbReference type="PANTHER" id="PTHR21404:SF3">
    <property type="entry name" value="SMALL RNA 2'-O-METHYLTRANSFERASE"/>
    <property type="match status" value="1"/>
</dbReference>
<dbReference type="OrthoDB" id="626362at2"/>
<dbReference type="Proteomes" id="UP000199515">
    <property type="component" value="Unassembled WGS sequence"/>
</dbReference>
<dbReference type="Pfam" id="PF12623">
    <property type="entry name" value="Hen1_L"/>
    <property type="match status" value="1"/>
</dbReference>
<dbReference type="GO" id="GO:0046872">
    <property type="term" value="F:metal ion binding"/>
    <property type="evidence" value="ECO:0007669"/>
    <property type="project" value="UniProtKB-KW"/>
</dbReference>
<evidence type="ECO:0000313" key="16">
    <source>
        <dbReference type="Proteomes" id="UP000199515"/>
    </source>
</evidence>
<evidence type="ECO:0000256" key="2">
    <source>
        <dbReference type="ARBA" id="ARBA00009026"/>
    </source>
</evidence>
<evidence type="ECO:0000256" key="6">
    <source>
        <dbReference type="ARBA" id="ARBA00022691"/>
    </source>
</evidence>
<dbReference type="Gene3D" id="3.40.50.150">
    <property type="entry name" value="Vaccinia Virus protein VP39"/>
    <property type="match status" value="1"/>
</dbReference>
<dbReference type="InterPro" id="IPR038546">
    <property type="entry name" value="Hen1_N_sf"/>
</dbReference>
<dbReference type="GO" id="GO:0031047">
    <property type="term" value="P:regulatory ncRNA-mediated gene silencing"/>
    <property type="evidence" value="ECO:0007669"/>
    <property type="project" value="UniProtKB-KW"/>
</dbReference>
<comment type="catalytic activity">
    <reaction evidence="12">
        <text>small RNA 3'-end nucleotide + S-adenosyl-L-methionine = small RNA 3'-end 2'-O-methylnucleotide + S-adenosyl-L-homocysteine + H(+)</text>
        <dbReference type="Rhea" id="RHEA:37887"/>
        <dbReference type="Rhea" id="RHEA-COMP:10415"/>
        <dbReference type="Rhea" id="RHEA-COMP:10416"/>
        <dbReference type="ChEBI" id="CHEBI:15378"/>
        <dbReference type="ChEBI" id="CHEBI:57856"/>
        <dbReference type="ChEBI" id="CHEBI:59789"/>
        <dbReference type="ChEBI" id="CHEBI:74896"/>
        <dbReference type="ChEBI" id="CHEBI:74898"/>
        <dbReference type="EC" id="2.1.1.386"/>
    </reaction>
</comment>
<keyword evidence="16" id="KW-1185">Reference proteome</keyword>
<evidence type="ECO:0000256" key="9">
    <source>
        <dbReference type="ARBA" id="ARBA00022884"/>
    </source>
</evidence>
<evidence type="ECO:0000256" key="10">
    <source>
        <dbReference type="ARBA" id="ARBA00023158"/>
    </source>
</evidence>
<dbReference type="InterPro" id="IPR029063">
    <property type="entry name" value="SAM-dependent_MTases_sf"/>
</dbReference>
<accession>A0A1H3EG79</accession>
<dbReference type="Pfam" id="PF08242">
    <property type="entry name" value="Methyltransf_12"/>
    <property type="match status" value="1"/>
</dbReference>
<keyword evidence="5 15" id="KW-0808">Transferase</keyword>
<evidence type="ECO:0000313" key="15">
    <source>
        <dbReference type="EMBL" id="SDX77783.1"/>
    </source>
</evidence>
<evidence type="ECO:0000256" key="7">
    <source>
        <dbReference type="ARBA" id="ARBA00022723"/>
    </source>
</evidence>
<dbReference type="GO" id="GO:0090486">
    <property type="term" value="F:small RNA 2'-O-methyltransferase activity"/>
    <property type="evidence" value="ECO:0007669"/>
    <property type="project" value="UniProtKB-EC"/>
</dbReference>
<name>A0A1H3EG79_9PSEU</name>
<dbReference type="EC" id="2.1.1.386" evidence="11"/>
<protein>
    <recommendedName>
        <fullName evidence="3">Small RNA 2'-O-methyltransferase</fullName>
        <ecNumber evidence="11">2.1.1.386</ecNumber>
    </recommendedName>
</protein>
<dbReference type="EMBL" id="FNON01000003">
    <property type="protein sequence ID" value="SDX77783.1"/>
    <property type="molecule type" value="Genomic_DNA"/>
</dbReference>
<keyword evidence="4 15" id="KW-0489">Methyltransferase</keyword>